<proteinExistence type="predicted"/>
<evidence type="ECO:0000313" key="2">
    <source>
        <dbReference type="EMBL" id="MFC7299579.1"/>
    </source>
</evidence>
<accession>A0ABW2J7S1</accession>
<evidence type="ECO:0000313" key="3">
    <source>
        <dbReference type="Proteomes" id="UP001596379"/>
    </source>
</evidence>
<dbReference type="Proteomes" id="UP001596379">
    <property type="component" value="Unassembled WGS sequence"/>
</dbReference>
<feature type="chain" id="PRO_5045654033" evidence="1">
    <location>
        <begin position="24"/>
        <end position="150"/>
    </location>
</feature>
<protein>
    <submittedName>
        <fullName evidence="2">Uncharacterized protein</fullName>
    </submittedName>
</protein>
<comment type="caution">
    <text evidence="2">The sequence shown here is derived from an EMBL/GenBank/DDBJ whole genome shotgun (WGS) entry which is preliminary data.</text>
</comment>
<dbReference type="PROSITE" id="PS51257">
    <property type="entry name" value="PROKAR_LIPOPROTEIN"/>
    <property type="match status" value="1"/>
</dbReference>
<feature type="signal peptide" evidence="1">
    <location>
        <begin position="1"/>
        <end position="23"/>
    </location>
</feature>
<reference evidence="3" key="1">
    <citation type="journal article" date="2019" name="Int. J. Syst. Evol. Microbiol.">
        <title>The Global Catalogue of Microorganisms (GCM) 10K type strain sequencing project: providing services to taxonomists for standard genome sequencing and annotation.</title>
        <authorList>
            <consortium name="The Broad Institute Genomics Platform"/>
            <consortium name="The Broad Institute Genome Sequencing Center for Infectious Disease"/>
            <person name="Wu L."/>
            <person name="Ma J."/>
        </authorList>
    </citation>
    <scope>NUCLEOTIDE SEQUENCE [LARGE SCALE GENOMIC DNA]</scope>
    <source>
        <strain evidence="3">CCUG 36956</strain>
    </source>
</reference>
<keyword evidence="1" id="KW-0732">Signal</keyword>
<evidence type="ECO:0000256" key="1">
    <source>
        <dbReference type="SAM" id="SignalP"/>
    </source>
</evidence>
<dbReference type="RefSeq" id="WP_382235711.1">
    <property type="nucleotide sequence ID" value="NZ_JBHTCC010000003.1"/>
</dbReference>
<keyword evidence="3" id="KW-1185">Reference proteome</keyword>
<sequence length="150" mass="15691">MRHFNLPSRPIAAISAIALLALAAGCSKSTDTGTAGSAAIATSQTTSAPQAKAASKLGDLSAFRSIASDVLAIVDKGDLPAAKTRIKELEIAWDAAEAGLKPRAADDWHMLDKSIDRALRALRADAPNQTDCKKAMSDLLITFDALQGKF</sequence>
<dbReference type="EMBL" id="JBHTCC010000003">
    <property type="protein sequence ID" value="MFC7299579.1"/>
    <property type="molecule type" value="Genomic_DNA"/>
</dbReference>
<gene>
    <name evidence="2" type="ORF">ACFQO0_14135</name>
</gene>
<organism evidence="2 3">
    <name type="scientific">Herminiimonas aquatilis</name>
    <dbReference type="NCBI Taxonomy" id="345342"/>
    <lineage>
        <taxon>Bacteria</taxon>
        <taxon>Pseudomonadati</taxon>
        <taxon>Pseudomonadota</taxon>
        <taxon>Betaproteobacteria</taxon>
        <taxon>Burkholderiales</taxon>
        <taxon>Oxalobacteraceae</taxon>
        <taxon>Herminiimonas</taxon>
    </lineage>
</organism>
<name>A0ABW2J7S1_9BURK</name>